<dbReference type="InterPro" id="IPR036318">
    <property type="entry name" value="FAD-bd_PCMH-like_sf"/>
</dbReference>
<comment type="similarity">
    <text evidence="1">Belongs to the oxygen-dependent FAD-linked oxidoreductase family.</text>
</comment>
<evidence type="ECO:0000256" key="2">
    <source>
        <dbReference type="ARBA" id="ARBA00022630"/>
    </source>
</evidence>
<evidence type="ECO:0000259" key="5">
    <source>
        <dbReference type="PROSITE" id="PS51387"/>
    </source>
</evidence>
<dbReference type="EMBL" id="JARVKM010000006">
    <property type="protein sequence ID" value="KAK9780405.1"/>
    <property type="molecule type" value="Genomic_DNA"/>
</dbReference>
<evidence type="ECO:0000313" key="7">
    <source>
        <dbReference type="Proteomes" id="UP001465668"/>
    </source>
</evidence>
<keyword evidence="4" id="KW-0560">Oxidoreductase</keyword>
<dbReference type="Proteomes" id="UP001465668">
    <property type="component" value="Unassembled WGS sequence"/>
</dbReference>
<name>A0ABR2Y3N0_9PEZI</name>
<evidence type="ECO:0000256" key="3">
    <source>
        <dbReference type="ARBA" id="ARBA00022827"/>
    </source>
</evidence>
<dbReference type="PANTHER" id="PTHR42973:SF22">
    <property type="entry name" value="FAD-BINDING PCMH-TYPE DOMAIN-CONTAINING PROTEIN-RELATED"/>
    <property type="match status" value="1"/>
</dbReference>
<dbReference type="Pfam" id="PF13424">
    <property type="entry name" value="TPR_12"/>
    <property type="match status" value="1"/>
</dbReference>
<keyword evidence="7" id="KW-1185">Reference proteome</keyword>
<dbReference type="Gene3D" id="1.25.40.10">
    <property type="entry name" value="Tetratricopeptide repeat domain"/>
    <property type="match status" value="1"/>
</dbReference>
<dbReference type="Gene3D" id="3.30.465.10">
    <property type="match status" value="1"/>
</dbReference>
<dbReference type="SUPFAM" id="SSF56176">
    <property type="entry name" value="FAD-binding/transporter-associated domain-like"/>
    <property type="match status" value="1"/>
</dbReference>
<dbReference type="PANTHER" id="PTHR42973">
    <property type="entry name" value="BINDING OXIDOREDUCTASE, PUTATIVE (AFU_ORTHOLOGUE AFUA_1G17690)-RELATED"/>
    <property type="match status" value="1"/>
</dbReference>
<protein>
    <submittedName>
        <fullName evidence="6">FAD-binding PCMH-type domain-containing protein</fullName>
    </submittedName>
</protein>
<dbReference type="PROSITE" id="PS51387">
    <property type="entry name" value="FAD_PCMH"/>
    <property type="match status" value="1"/>
</dbReference>
<comment type="caution">
    <text evidence="6">The sequence shown here is derived from an EMBL/GenBank/DDBJ whole genome shotgun (WGS) entry which is preliminary data.</text>
</comment>
<dbReference type="InterPro" id="IPR006094">
    <property type="entry name" value="Oxid_FAD_bind_N"/>
</dbReference>
<dbReference type="InterPro" id="IPR016166">
    <property type="entry name" value="FAD-bd_PCMH"/>
</dbReference>
<dbReference type="InterPro" id="IPR011990">
    <property type="entry name" value="TPR-like_helical_dom_sf"/>
</dbReference>
<keyword evidence="2" id="KW-0285">Flavoprotein</keyword>
<sequence>MSIYAAIEAVKKISDNLVVNRGTEKYDEIINSYFSELDRELKPQAFLVPSSVPQVAAIVIPLKPFAKGLQLAICGSGQQATPSVANVHNGLTIHLRNLRGIELDRERRIVSIAAGEQMGKVYELVMGAGYGVAGNRHSSGGIGGDAVQGGLSYFSYARGFVCDDVVNYEIVLASGEVVNANAHTNKDLWLALKGGGNNFGIVTRFDFPVFEQGQLWGGKLFYFQSSFSRQIQSLVDYLHDPDPDVNVHICVSLGYAAALGDILCMNDVFSTRPAKPKALEPFVDIEPQIGQMNTLRVDSLKSFTDEGFAGAPHNRVVKRSTTVKADTSILEYVVKTYSAAFEKLKGVENLLFSMTFEPLPVSMIKESQVRGGNSLGLKLSEGPLVVVLFYTSWDNVKDDSIVYEVNKTALEKIDNEARRNQVAASYRHSNYIFTGQDHVSPYGNDTRAYLKAVSAKYDPERFFEEADLLDPVEVQSAIKGAKDWLLMGNNTWLLVFDNVRPSYNLLEFIPLSKHGQLVLVSKERSYCPFGEAIEIRAWANDEAIELFNKLMETPQPIHGHTPMVQIPFLSEDISKKIVTELGLEDLESQSIILRVAEPNASTATPRERIDRINQNIHNLWDDRADNRSAIEWQVLGGVFMRQGLRKEAIKCFKLALAKPEEMRAREQIETRLDLISLYQQEGKIAKCREQLEQINIDEINLNDRALSRRVELAKAIEAVATGELETATKHYKSLNRYQEEDFGTVDTRTIFTIHRLGATLKHLGRLDDAEAKYKQALLSYRIVLGVNNSVTLDAAEELAQILQLRGTFARAQELFEWTTGIKRKTLGKQHPSTAISIAKHAALCDVKGDFAGADEKYKEAFDIMSQSLGRSHPIYLATLENQALSYRRRAQQLFTQEQQRGEQRPEVKEQYGRHYRQAEAIFCDVIDQKLLNPEFHNDDSIRGTGRKLAKMYEAEKYFTDATGDRRLGYLSGVSGNIIAGSI</sequence>
<dbReference type="InterPro" id="IPR050416">
    <property type="entry name" value="FAD-linked_Oxidoreductase"/>
</dbReference>
<dbReference type="SUPFAM" id="SSF48452">
    <property type="entry name" value="TPR-like"/>
    <property type="match status" value="2"/>
</dbReference>
<evidence type="ECO:0000256" key="1">
    <source>
        <dbReference type="ARBA" id="ARBA00005466"/>
    </source>
</evidence>
<dbReference type="InterPro" id="IPR016169">
    <property type="entry name" value="FAD-bd_PCMH_sub2"/>
</dbReference>
<reference evidence="6 7" key="1">
    <citation type="submission" date="2024-02" db="EMBL/GenBank/DDBJ databases">
        <title>First draft genome assembly of two strains of Seiridium cardinale.</title>
        <authorList>
            <person name="Emiliani G."/>
            <person name="Scali E."/>
        </authorList>
    </citation>
    <scope>NUCLEOTIDE SEQUENCE [LARGE SCALE GENOMIC DNA]</scope>
    <source>
        <strain evidence="6 7">BM-138-000479</strain>
    </source>
</reference>
<proteinExistence type="inferred from homology"/>
<gene>
    <name evidence="6" type="ORF">SCAR479_02520</name>
</gene>
<evidence type="ECO:0000256" key="4">
    <source>
        <dbReference type="ARBA" id="ARBA00023002"/>
    </source>
</evidence>
<keyword evidence="3" id="KW-0274">FAD</keyword>
<dbReference type="Pfam" id="PF01565">
    <property type="entry name" value="FAD_binding_4"/>
    <property type="match status" value="1"/>
</dbReference>
<feature type="domain" description="FAD-binding PCMH-type" evidence="5">
    <location>
        <begin position="39"/>
        <end position="212"/>
    </location>
</feature>
<accession>A0ABR2Y3N0</accession>
<evidence type="ECO:0000313" key="6">
    <source>
        <dbReference type="EMBL" id="KAK9780405.1"/>
    </source>
</evidence>
<organism evidence="6 7">
    <name type="scientific">Seiridium cardinale</name>
    <dbReference type="NCBI Taxonomy" id="138064"/>
    <lineage>
        <taxon>Eukaryota</taxon>
        <taxon>Fungi</taxon>
        <taxon>Dikarya</taxon>
        <taxon>Ascomycota</taxon>
        <taxon>Pezizomycotina</taxon>
        <taxon>Sordariomycetes</taxon>
        <taxon>Xylariomycetidae</taxon>
        <taxon>Amphisphaeriales</taxon>
        <taxon>Sporocadaceae</taxon>
        <taxon>Seiridium</taxon>
    </lineage>
</organism>